<dbReference type="Proteomes" id="UP000580250">
    <property type="component" value="Unassembled WGS sequence"/>
</dbReference>
<dbReference type="AlphaFoldDB" id="A0A6V7WDC3"/>
<dbReference type="OrthoDB" id="5906333at2759"/>
<organism evidence="1 2">
    <name type="scientific">Meloidogyne enterolobii</name>
    <name type="common">Root-knot nematode worm</name>
    <name type="synonym">Meloidogyne mayaguensis</name>
    <dbReference type="NCBI Taxonomy" id="390850"/>
    <lineage>
        <taxon>Eukaryota</taxon>
        <taxon>Metazoa</taxon>
        <taxon>Ecdysozoa</taxon>
        <taxon>Nematoda</taxon>
        <taxon>Chromadorea</taxon>
        <taxon>Rhabditida</taxon>
        <taxon>Tylenchina</taxon>
        <taxon>Tylenchomorpha</taxon>
        <taxon>Tylenchoidea</taxon>
        <taxon>Meloidogynidae</taxon>
        <taxon>Meloidogyninae</taxon>
        <taxon>Meloidogyne</taxon>
    </lineage>
</organism>
<proteinExistence type="predicted"/>
<sequence>MEAIFLPATLDKFLNDLENPIKSGFIAFNGAIPNNALAMEITAHALGMSAIAPNLATNTVSAATSGAMVPLEFNEWRDLQRAALYKLYDQGFLPKPNSDTLVVEWRENSKKKRQKFWHKITFRLFAPKKPKTSPVITNQERNLAFREHIKEKIEASMDIQKKSSMALNSMGIGSLLSQIVLVAFFFPAMFGMPAVMLKIALIIINTPTEIISLASTIVASNSLGNEYIEKWWSTDTMKNKQMVRLIIDRTIKQMEHPNKEFQEITKKEVYKIYHPKAQILYRYGKGITKFMIVTFKFMTKPSLFKQINISKLALPFFKEEKYREDLTFNISYLEEPLEKMLKMPGVDEEKFKGFINEISPFHEKHKMTLTESHHFINILNDWENDHSKTKGKLLNEKIQTDEKYFDYFERNVKNNKKINFGVLEILNKVCCYFERIILKITYF</sequence>
<protein>
    <submittedName>
        <fullName evidence="1">Uncharacterized protein</fullName>
    </submittedName>
</protein>
<comment type="caution">
    <text evidence="1">The sequence shown here is derived from an EMBL/GenBank/DDBJ whole genome shotgun (WGS) entry which is preliminary data.</text>
</comment>
<accession>A0A6V7WDC3</accession>
<evidence type="ECO:0000313" key="2">
    <source>
        <dbReference type="Proteomes" id="UP000580250"/>
    </source>
</evidence>
<reference evidence="1 2" key="1">
    <citation type="submission" date="2020-08" db="EMBL/GenBank/DDBJ databases">
        <authorList>
            <person name="Koutsovoulos G."/>
            <person name="Danchin GJ E."/>
        </authorList>
    </citation>
    <scope>NUCLEOTIDE SEQUENCE [LARGE SCALE GENOMIC DNA]</scope>
</reference>
<gene>
    <name evidence="1" type="ORF">MENT_LOCUS37401</name>
</gene>
<evidence type="ECO:0000313" key="1">
    <source>
        <dbReference type="EMBL" id="CAD2185007.1"/>
    </source>
</evidence>
<dbReference type="EMBL" id="CAJEWN010000525">
    <property type="protein sequence ID" value="CAD2185007.1"/>
    <property type="molecule type" value="Genomic_DNA"/>
</dbReference>
<name>A0A6V7WDC3_MELEN</name>